<dbReference type="Gene3D" id="3.40.50.1820">
    <property type="entry name" value="alpha/beta hydrolase"/>
    <property type="match status" value="1"/>
</dbReference>
<feature type="signal peptide" evidence="1">
    <location>
        <begin position="1"/>
        <end position="20"/>
    </location>
</feature>
<keyword evidence="5" id="KW-1185">Reference proteome</keyword>
<dbReference type="InterPro" id="IPR029058">
    <property type="entry name" value="AB_hydrolase_fold"/>
</dbReference>
<dbReference type="PROSITE" id="PS51257">
    <property type="entry name" value="PROKAR_LIPOPROTEIN"/>
    <property type="match status" value="1"/>
</dbReference>
<evidence type="ECO:0000256" key="1">
    <source>
        <dbReference type="SAM" id="SignalP"/>
    </source>
</evidence>
<dbReference type="InterPro" id="IPR000073">
    <property type="entry name" value="AB_hydrolase_1"/>
</dbReference>
<feature type="chain" id="PRO_5046466365" evidence="1">
    <location>
        <begin position="21"/>
        <end position="493"/>
    </location>
</feature>
<feature type="domain" description="Peptidase S33 tripeptidyl aminopeptidase-like C-terminal" evidence="3">
    <location>
        <begin position="377"/>
        <end position="472"/>
    </location>
</feature>
<comment type="caution">
    <text evidence="4">The sequence shown here is derived from an EMBL/GenBank/DDBJ whole genome shotgun (WGS) entry which is preliminary data.</text>
</comment>
<keyword evidence="1" id="KW-0732">Signal</keyword>
<evidence type="ECO:0000313" key="4">
    <source>
        <dbReference type="EMBL" id="MCE7002596.1"/>
    </source>
</evidence>
<dbReference type="Pfam" id="PF00561">
    <property type="entry name" value="Abhydrolase_1"/>
    <property type="match status" value="1"/>
</dbReference>
<feature type="domain" description="AB hydrolase-1" evidence="2">
    <location>
        <begin position="103"/>
        <end position="231"/>
    </location>
</feature>
<proteinExistence type="predicted"/>
<evidence type="ECO:0000259" key="2">
    <source>
        <dbReference type="Pfam" id="PF00561"/>
    </source>
</evidence>
<dbReference type="InterPro" id="IPR013595">
    <property type="entry name" value="Pept_S33_TAP-like_C"/>
</dbReference>
<dbReference type="EMBL" id="JAJVCN010000001">
    <property type="protein sequence ID" value="MCE7002596.1"/>
    <property type="molecule type" value="Genomic_DNA"/>
</dbReference>
<evidence type="ECO:0000259" key="3">
    <source>
        <dbReference type="Pfam" id="PF08386"/>
    </source>
</evidence>
<organism evidence="4 5">
    <name type="scientific">Kibdelosporangium philippinense</name>
    <dbReference type="NCBI Taxonomy" id="211113"/>
    <lineage>
        <taxon>Bacteria</taxon>
        <taxon>Bacillati</taxon>
        <taxon>Actinomycetota</taxon>
        <taxon>Actinomycetes</taxon>
        <taxon>Pseudonocardiales</taxon>
        <taxon>Pseudonocardiaceae</taxon>
        <taxon>Kibdelosporangium</taxon>
    </lineage>
</organism>
<keyword evidence="4" id="KW-0378">Hydrolase</keyword>
<protein>
    <submittedName>
        <fullName evidence="4">Alpha/beta hydrolase</fullName>
    </submittedName>
</protein>
<evidence type="ECO:0000313" key="5">
    <source>
        <dbReference type="Proteomes" id="UP001521150"/>
    </source>
</evidence>
<dbReference type="RefSeq" id="WP_233723874.1">
    <property type="nucleotide sequence ID" value="NZ_JAJVCN010000001.1"/>
</dbReference>
<dbReference type="GO" id="GO:0016787">
    <property type="term" value="F:hydrolase activity"/>
    <property type="evidence" value="ECO:0007669"/>
    <property type="project" value="UniProtKB-KW"/>
</dbReference>
<accession>A0ABS8Z3U2</accession>
<dbReference type="SUPFAM" id="SSF53474">
    <property type="entry name" value="alpha/beta-Hydrolases"/>
    <property type="match status" value="2"/>
</dbReference>
<dbReference type="Pfam" id="PF08386">
    <property type="entry name" value="Abhydrolase_4"/>
    <property type="match status" value="1"/>
</dbReference>
<dbReference type="Proteomes" id="UP001521150">
    <property type="component" value="Unassembled WGS sequence"/>
</dbReference>
<gene>
    <name evidence="4" type="ORF">LWC34_07090</name>
</gene>
<sequence length="493" mass="53283">MRLLMAVAMALVFVAPAANATPTTSTITWGACADQALAAAGAECGTLSVPLNHSAPNGAKISLAVSRVKHKTAESKGTVLAVHNPLGGDGYLQSLRGARLLGGDAFDWVGYASRGVAPSSPAVTCIPGHLGFNKPPHIPTSLAIEQQWLDRSKSYADACAANQRELLENMKSTDIAADMELVRAALGLDKVSLYAQAYGTYVAQVYSTLYPNRVARMVLDSTVDPRRVWYNAANFDQNPPLQRNLEIWFEWLAKYDNVYHLGKTKAEVQQVYQEQIDRVTAQPAAGAVGQAEWIDLFLYVSYSQQTWTMLGSALANWVHNGDGETVKALYAGFYLIPAADNIYGTQMATICSDNAWPTSWAQWRADTWRTYAIAPDPTWGNTWFNSPCFFWQAKRGTPVRIDGAQVDSALLVSETLTAAVPFEGSLEVRSRYPGARLLAVQNGVNYANSLTGNACVDNKIASYLATGELPARKPGRQADVVCAAQPDPVPAGA</sequence>
<name>A0ABS8Z3U2_9PSEU</name>
<reference evidence="4 5" key="1">
    <citation type="submission" date="2021-12" db="EMBL/GenBank/DDBJ databases">
        <title>Genome sequence of Kibdelosporangium philippinense ATCC 49844.</title>
        <authorList>
            <person name="Fedorov E.A."/>
            <person name="Omeragic M."/>
            <person name="Shalygina K.F."/>
            <person name="Maclea K.S."/>
        </authorList>
    </citation>
    <scope>NUCLEOTIDE SEQUENCE [LARGE SCALE GENOMIC DNA]</scope>
    <source>
        <strain evidence="4 5">ATCC 49844</strain>
    </source>
</reference>